<dbReference type="Pfam" id="PF00076">
    <property type="entry name" value="RRM_1"/>
    <property type="match status" value="1"/>
</dbReference>
<dbReference type="Proteomes" id="UP000008810">
    <property type="component" value="Chromosome 1"/>
</dbReference>
<reference evidence="5 6" key="1">
    <citation type="journal article" date="2010" name="Nature">
        <title>Genome sequencing and analysis of the model grass Brachypodium distachyon.</title>
        <authorList>
            <consortium name="International Brachypodium Initiative"/>
        </authorList>
    </citation>
    <scope>NUCLEOTIDE SEQUENCE [LARGE SCALE GENOMIC DNA]</scope>
    <source>
        <strain evidence="5 6">Bd21</strain>
    </source>
</reference>
<evidence type="ECO:0000259" key="4">
    <source>
        <dbReference type="PROSITE" id="PS50102"/>
    </source>
</evidence>
<feature type="region of interest" description="Disordered" evidence="3">
    <location>
        <begin position="1"/>
        <end position="181"/>
    </location>
</feature>
<dbReference type="EnsemblPlants" id="PNT76912">
    <property type="protein sequence ID" value="PNT76912"/>
    <property type="gene ID" value="BRADI_1g55511v3"/>
</dbReference>
<dbReference type="Gene3D" id="3.30.70.330">
    <property type="match status" value="1"/>
</dbReference>
<dbReference type="GO" id="GO:0003729">
    <property type="term" value="F:mRNA binding"/>
    <property type="evidence" value="ECO:0000318"/>
    <property type="project" value="GO_Central"/>
</dbReference>
<reference evidence="5" key="2">
    <citation type="submission" date="2017-06" db="EMBL/GenBank/DDBJ databases">
        <title>WGS assembly of Brachypodium distachyon.</title>
        <authorList>
            <consortium name="The International Brachypodium Initiative"/>
            <person name="Lucas S."/>
            <person name="Harmon-Smith M."/>
            <person name="Lail K."/>
            <person name="Tice H."/>
            <person name="Grimwood J."/>
            <person name="Bruce D."/>
            <person name="Barry K."/>
            <person name="Shu S."/>
            <person name="Lindquist E."/>
            <person name="Wang M."/>
            <person name="Pitluck S."/>
            <person name="Vogel J.P."/>
            <person name="Garvin D.F."/>
            <person name="Mockler T.C."/>
            <person name="Schmutz J."/>
            <person name="Rokhsar D."/>
            <person name="Bevan M.W."/>
        </authorList>
    </citation>
    <scope>NUCLEOTIDE SEQUENCE</scope>
    <source>
        <strain evidence="5">Bd21</strain>
    </source>
</reference>
<feature type="non-terminal residue" evidence="5">
    <location>
        <position position="472"/>
    </location>
</feature>
<dbReference type="InterPro" id="IPR012677">
    <property type="entry name" value="Nucleotide-bd_a/b_plait_sf"/>
</dbReference>
<dbReference type="SMART" id="SM00360">
    <property type="entry name" value="RRM"/>
    <property type="match status" value="1"/>
</dbReference>
<dbReference type="Gramene" id="PNT76912">
    <property type="protein sequence ID" value="PNT76912"/>
    <property type="gene ID" value="BRADI_1g55511v3"/>
</dbReference>
<evidence type="ECO:0000256" key="2">
    <source>
        <dbReference type="PROSITE-ProRule" id="PRU00176"/>
    </source>
</evidence>
<dbReference type="InterPro" id="IPR000504">
    <property type="entry name" value="RRM_dom"/>
</dbReference>
<evidence type="ECO:0000256" key="3">
    <source>
        <dbReference type="SAM" id="MobiDB-lite"/>
    </source>
</evidence>
<dbReference type="SUPFAM" id="SSF54928">
    <property type="entry name" value="RNA-binding domain, RBD"/>
    <property type="match status" value="1"/>
</dbReference>
<dbReference type="EMBL" id="CM000880">
    <property type="protein sequence ID" value="PNT76912.1"/>
    <property type="molecule type" value="Genomic_DNA"/>
</dbReference>
<proteinExistence type="predicted"/>
<feature type="compositionally biased region" description="Pro residues" evidence="3">
    <location>
        <begin position="135"/>
        <end position="153"/>
    </location>
</feature>
<keyword evidence="7" id="KW-1185">Reference proteome</keyword>
<reference evidence="6" key="3">
    <citation type="submission" date="2018-08" db="UniProtKB">
        <authorList>
            <consortium name="EnsemblPlants"/>
        </authorList>
    </citation>
    <scope>IDENTIFICATION</scope>
    <source>
        <strain evidence="6">cv. Bd21</strain>
    </source>
</reference>
<dbReference type="CDD" id="cd00590">
    <property type="entry name" value="RRM_SF"/>
    <property type="match status" value="1"/>
</dbReference>
<evidence type="ECO:0000313" key="7">
    <source>
        <dbReference type="Proteomes" id="UP000008810"/>
    </source>
</evidence>
<feature type="domain" description="RRM" evidence="4">
    <location>
        <begin position="349"/>
        <end position="437"/>
    </location>
</feature>
<dbReference type="PANTHER" id="PTHR21245">
    <property type="entry name" value="HETEROGENEOUS NUCLEAR RIBONUCLEOPROTEIN"/>
    <property type="match status" value="1"/>
</dbReference>
<evidence type="ECO:0000313" key="5">
    <source>
        <dbReference type="EMBL" id="PNT76912.1"/>
    </source>
</evidence>
<sequence length="472" mass="49521">MAPQAGLGVEWADAQEGTDTLWSGVSEVAPPVGPTSREVGTPQDGQQDQISAGRSPPLPSALLPPKKRFLRNASTLIPTPPPPTTTTTNAPAETLVAPTPSPLPPVADSGILPPPPKAAEPSTTPIPIADSKLPSNPPPPTPMAAEPPTPPIPAAEAKLPTTPPSAPGAAAEDPAPERKVQKRKVLKKVIVKVPKGTLAARKAAAAAAAAASADGAGAKRNETLGEKGCNTGCSHLGCKEGQSSIKNCKLAAAAARAREALIKRKQLLLEEQALATKPAIDCNAPVEGVKEGLSEQTLARKPAVDCNAPVEGRKEGLLEQTLARKPAVNCSAAAEEGEGMSEAESMRMKEVFVGGLHYDAKEEDVRAVFRKAGEITQVRVIPNTQTGKNKGYCFVQYREAAHAKKAIEELGNVKICGKHCRTAALDGNNIEKKRKKEDVNIKDSLPKPVEKSKQNREKYTSNISQSDMTVAK</sequence>
<dbReference type="InParanoid" id="A0A2K2DRL3"/>
<organism evidence="5">
    <name type="scientific">Brachypodium distachyon</name>
    <name type="common">Purple false brome</name>
    <name type="synonym">Trachynia distachya</name>
    <dbReference type="NCBI Taxonomy" id="15368"/>
    <lineage>
        <taxon>Eukaryota</taxon>
        <taxon>Viridiplantae</taxon>
        <taxon>Streptophyta</taxon>
        <taxon>Embryophyta</taxon>
        <taxon>Tracheophyta</taxon>
        <taxon>Spermatophyta</taxon>
        <taxon>Magnoliopsida</taxon>
        <taxon>Liliopsida</taxon>
        <taxon>Poales</taxon>
        <taxon>Poaceae</taxon>
        <taxon>BOP clade</taxon>
        <taxon>Pooideae</taxon>
        <taxon>Stipodae</taxon>
        <taxon>Brachypodieae</taxon>
        <taxon>Brachypodium</taxon>
    </lineage>
</organism>
<dbReference type="AlphaFoldDB" id="A0A2K2DRL3"/>
<keyword evidence="1 2" id="KW-0694">RNA-binding</keyword>
<accession>A0A2K2DRL3</accession>
<dbReference type="STRING" id="15368.A0A2K2DRL3"/>
<dbReference type="PRINTS" id="PR01217">
    <property type="entry name" value="PRICHEXTENSN"/>
</dbReference>
<feature type="compositionally biased region" description="Basic and acidic residues" evidence="3">
    <location>
        <begin position="436"/>
        <end position="459"/>
    </location>
</feature>
<feature type="compositionally biased region" description="Polar residues" evidence="3">
    <location>
        <begin position="460"/>
        <end position="472"/>
    </location>
</feature>
<gene>
    <name evidence="5" type="ORF">BRADI_1g55511v3</name>
</gene>
<dbReference type="PROSITE" id="PS50102">
    <property type="entry name" value="RRM"/>
    <property type="match status" value="1"/>
</dbReference>
<evidence type="ECO:0000256" key="1">
    <source>
        <dbReference type="ARBA" id="ARBA00022884"/>
    </source>
</evidence>
<evidence type="ECO:0000313" key="6">
    <source>
        <dbReference type="EnsemblPlants" id="PNT76912"/>
    </source>
</evidence>
<dbReference type="GO" id="GO:0005634">
    <property type="term" value="C:nucleus"/>
    <property type="evidence" value="ECO:0000318"/>
    <property type="project" value="GO_Central"/>
</dbReference>
<dbReference type="InterPro" id="IPR035979">
    <property type="entry name" value="RBD_domain_sf"/>
</dbReference>
<protein>
    <recommendedName>
        <fullName evidence="4">RRM domain-containing protein</fullName>
    </recommendedName>
</protein>
<feature type="compositionally biased region" description="Polar residues" evidence="3">
    <location>
        <begin position="43"/>
        <end position="52"/>
    </location>
</feature>
<dbReference type="OrthoDB" id="3800936at2759"/>
<feature type="region of interest" description="Disordered" evidence="3">
    <location>
        <begin position="436"/>
        <end position="472"/>
    </location>
</feature>
<name>A0A2K2DRL3_BRADI</name>